<sequence length="1363" mass="153268">KRNREDLIESAVTEVGNQSQSQKTGYNNASESPGVSSIKERVLAAACLLPRKHTEIELWNIGQNIHFPTENRTLNDPIGSIINTSTHLPQDPPEFSVMISGEKEPLCKMKQKLRFRRNSDSAFITNKVSSELSIESFTNSHFKKNQEIEVLNEISGEAQQMSSEKCKEISSVSLGTQVNKNADLFVSVRDQDKTTLVTEKAALKPYPKEHLPLNKDNFLFQTTEKKNVQIRDASEKSFDSNFCCFGESISENSTEIDSKQTFQELCTEDCFSSEMVPESTGNSRNKNQAPMTYECTSLCKNFYSKSTIDTNVKLKGNEDNYLGKQVGNFNPDSNKNFGSGFKTASNKEIILSEYSIKKGKLFFRDIEQHCNTYSSVETVNMSTSMAAENIKIDLDTENQIKHSFPAWNSEASLTIAKDIQSNIFVTKAKDTDVTLDHLSTKKDLNVSHSLTASQKAEITELSTILEETGSQFEFTQFQKQSPMVQTLEISTKKATAELGSLNTYEVQNTVELDGYFGAKNEIDNNRAPEQDLIMNSEVVINTKQKTIGLPKSNSGQVIFTDSFTENKVEFKGFCSALGRKMNISNEALQKAMKLFSDIEEISKETPLQNFKNDSLDRNHKSNVPTFKIAKYNNSSEDFKWKDVKYVHKPQNNVENNTGILEENILNCNKEPENKKSSFPLSISLHKDNGKLKGSVVPDSDNNCQREVNGLSLIGQQNMHLRKSNQFIKQENYQIKEEFLDLTCLGEAVKDEEMFTFNISQVEQLVSNQKEQKIKKNENSYDLQHFQTANGKNIVVSKESFSKVTHLFAEEYSVKEVSNFSFPLILKTPNVAYNKPMEPSGKKEKNLVESETEEMALGATKSQLISIQQGPKIENKKLKVHSMAGFHTASGKKVTISKESLAKVKHFFVEENLENNITNIKNLETELFKEREKVNEKHGQAYEMVKLNNAQVWEEMQSYQDDNGKVLISVTTADLPNITDYAPSNKLSNSDLFEEKLSENKESKENCILSDTKQSTGLPVEISALGFYTGHGKSVSVSETSLLAARKWIREGDLEDLGGNVSCVDETIYLKAGSDVDAKKLVPLNTSNNTSSVEDKSCISDKQDSANLNNNMSNIKHNLKHDTKRSDFYHSHNADFFPEQLSDKGMSCLKARSPAFTTASGKTVCVSNEAIQKAREMFKNDCEKFLKPDIETKSENDEMEIVKDFSKTLENKEDISLKSFDGKKKDMSTTDIFISNKKYSRLAQLENMSTNTGLEMDSKLSHCQVNSKTCDLYKSTMGRLPNCSSSVGMFCTANGKPVQVSDNSLKKARQFFSEIENNSEQLLSMTSFKDSESNPETLIEENALLHAKTNLSEKKDYLSNMLNN</sequence>
<keyword evidence="3" id="KW-0234">DNA repair</keyword>
<feature type="non-terminal residue" evidence="5">
    <location>
        <position position="1363"/>
    </location>
</feature>
<gene>
    <name evidence="5" type="primary">BRCA2</name>
</gene>
<proteinExistence type="predicted"/>
<dbReference type="InterPro" id="IPR002093">
    <property type="entry name" value="BRCA2_repeat"/>
</dbReference>
<dbReference type="Pfam" id="PF00634">
    <property type="entry name" value="BRCA2"/>
    <property type="match status" value="7"/>
</dbReference>
<evidence type="ECO:0000256" key="2">
    <source>
        <dbReference type="ARBA" id="ARBA00022763"/>
    </source>
</evidence>
<dbReference type="PANTHER" id="PTHR11289">
    <property type="entry name" value="BREAST CANCER TYPE 2 SUSCEPTIBILITY PROTEIN BRCA2"/>
    <property type="match status" value="1"/>
</dbReference>
<dbReference type="EMBL" id="JN414227">
    <property type="protein sequence ID" value="AEP18254.1"/>
    <property type="molecule type" value="Genomic_DNA"/>
</dbReference>
<feature type="non-terminal residue" evidence="5">
    <location>
        <position position="1"/>
    </location>
</feature>
<evidence type="ECO:0000256" key="1">
    <source>
        <dbReference type="ARBA" id="ARBA00022737"/>
    </source>
</evidence>
<evidence type="ECO:0000256" key="3">
    <source>
        <dbReference type="ARBA" id="ARBA00023204"/>
    </source>
</evidence>
<feature type="compositionally biased region" description="Polar residues" evidence="4">
    <location>
        <begin position="15"/>
        <end position="34"/>
    </location>
</feature>
<dbReference type="GO" id="GO:0000724">
    <property type="term" value="P:double-strand break repair via homologous recombination"/>
    <property type="evidence" value="ECO:0007669"/>
    <property type="project" value="InterPro"/>
</dbReference>
<organism evidence="5">
    <name type="scientific">Aepyprymnus rufescens</name>
    <name type="common">Rufous rat-kangaroo</name>
    <name type="synonym">Rufous bettong</name>
    <dbReference type="NCBI Taxonomy" id="38598"/>
    <lineage>
        <taxon>Eukaryota</taxon>
        <taxon>Metazoa</taxon>
        <taxon>Chordata</taxon>
        <taxon>Craniata</taxon>
        <taxon>Vertebrata</taxon>
        <taxon>Euteleostomi</taxon>
        <taxon>Mammalia</taxon>
        <taxon>Metatheria</taxon>
        <taxon>Diprotodontia</taxon>
        <taxon>Potoroidae</taxon>
        <taxon>Aepyprymnus</taxon>
    </lineage>
</organism>
<evidence type="ECO:0000313" key="5">
    <source>
        <dbReference type="EMBL" id="AEP18254.1"/>
    </source>
</evidence>
<name>G5CWR4_AEPRU</name>
<protein>
    <submittedName>
        <fullName evidence="5">Breast and ovarian cancer susceptibility 2</fullName>
    </submittedName>
</protein>
<keyword evidence="1" id="KW-0677">Repeat</keyword>
<accession>G5CWR4</accession>
<evidence type="ECO:0000256" key="4">
    <source>
        <dbReference type="SAM" id="MobiDB-lite"/>
    </source>
</evidence>
<reference evidence="5" key="1">
    <citation type="journal article" date="2011" name="Science">
        <title>Impacts of the Cretaceous Terrestrial Revolution and KPg extinction on mammal diversification.</title>
        <authorList>
            <person name="Meredith R.W."/>
            <person name="Janecka J.E."/>
            <person name="Gatesy J."/>
            <person name="Ryder O.A."/>
            <person name="Fisher C.A."/>
            <person name="Teeling E.C."/>
            <person name="Goodbla A."/>
            <person name="Eizirik E."/>
            <person name="Simao T.L."/>
            <person name="Stadler T."/>
            <person name="Rabosky D.L."/>
            <person name="Honeycutt R.L."/>
            <person name="Flynn J.J."/>
            <person name="Ingram C.M."/>
            <person name="Steiner C."/>
            <person name="Williams T.L."/>
            <person name="Robinson T.J."/>
            <person name="Burk-Herrick A."/>
            <person name="Westerman M."/>
            <person name="Ayoub N.A."/>
            <person name="Springer M.S."/>
            <person name="Murphy W.J."/>
        </authorList>
    </citation>
    <scope>NUCLEOTIDE SEQUENCE</scope>
</reference>
<dbReference type="PANTHER" id="PTHR11289:SF0">
    <property type="entry name" value="BREAST CANCER TYPE 2 SUSCEPTIBILITY PROTEIN"/>
    <property type="match status" value="1"/>
</dbReference>
<dbReference type="PROSITE" id="PS50138">
    <property type="entry name" value="BRCA2_REPEAT"/>
    <property type="match status" value="7"/>
</dbReference>
<keyword evidence="2" id="KW-0227">DNA damage</keyword>
<feature type="region of interest" description="Disordered" evidence="4">
    <location>
        <begin position="1"/>
        <end position="34"/>
    </location>
</feature>
<dbReference type="InterPro" id="IPR015525">
    <property type="entry name" value="BRCA2"/>
</dbReference>
<dbReference type="GO" id="GO:0005634">
    <property type="term" value="C:nucleus"/>
    <property type="evidence" value="ECO:0007669"/>
    <property type="project" value="TreeGrafter"/>
</dbReference>
<dbReference type="GO" id="GO:0006355">
    <property type="term" value="P:regulation of DNA-templated transcription"/>
    <property type="evidence" value="ECO:0007669"/>
    <property type="project" value="TreeGrafter"/>
</dbReference>